<accession>A0A4Y9ZT55</accession>
<comment type="caution">
    <text evidence="1">The sequence shown here is derived from an EMBL/GenBank/DDBJ whole genome shotgun (WGS) entry which is preliminary data.</text>
</comment>
<keyword evidence="2" id="KW-1185">Reference proteome</keyword>
<protein>
    <submittedName>
        <fullName evidence="1">Uncharacterized protein</fullName>
    </submittedName>
</protein>
<dbReference type="OrthoDB" id="2750929at2759"/>
<organism evidence="1 2">
    <name type="scientific">Hericium alpestre</name>
    <dbReference type="NCBI Taxonomy" id="135208"/>
    <lineage>
        <taxon>Eukaryota</taxon>
        <taxon>Fungi</taxon>
        <taxon>Dikarya</taxon>
        <taxon>Basidiomycota</taxon>
        <taxon>Agaricomycotina</taxon>
        <taxon>Agaricomycetes</taxon>
        <taxon>Russulales</taxon>
        <taxon>Hericiaceae</taxon>
        <taxon>Hericium</taxon>
    </lineage>
</organism>
<sequence>MLRMTYTTTLADKHRFPPDTHGFLYFHPDAHNPLESQIRFRVTHDRDPTHGFASGHDLADRSGYIWHIPVEHVTKAPTLREMLLRDGLVDDALFAQLQARAGSRTRPRRLKRGITSLSQPFTLEFNKKTFHLIARVAEQERMYKTAGLLRFYTKHDRYLVYKASKASFRPAPTCSVSVPAEGELFKFGQRVWYRDVDKPGQNAEVLRLLYDAPDDGEQAFGQSL</sequence>
<name>A0A4Y9ZT55_9AGAM</name>
<dbReference type="AlphaFoldDB" id="A0A4Y9ZT55"/>
<evidence type="ECO:0000313" key="2">
    <source>
        <dbReference type="Proteomes" id="UP000298061"/>
    </source>
</evidence>
<reference evidence="1 2" key="1">
    <citation type="submission" date="2019-02" db="EMBL/GenBank/DDBJ databases">
        <title>Genome sequencing of the rare red list fungi Hericium alpestre (H. flagellum).</title>
        <authorList>
            <person name="Buettner E."/>
            <person name="Kellner H."/>
        </authorList>
    </citation>
    <scope>NUCLEOTIDE SEQUENCE [LARGE SCALE GENOMIC DNA]</scope>
    <source>
        <strain evidence="1 2">DSM 108284</strain>
    </source>
</reference>
<proteinExistence type="predicted"/>
<gene>
    <name evidence="1" type="ORF">EWM64_g6611</name>
</gene>
<evidence type="ECO:0000313" key="1">
    <source>
        <dbReference type="EMBL" id="TFY77400.1"/>
    </source>
</evidence>
<dbReference type="Proteomes" id="UP000298061">
    <property type="component" value="Unassembled WGS sequence"/>
</dbReference>
<dbReference type="EMBL" id="SFCI01000925">
    <property type="protein sequence ID" value="TFY77400.1"/>
    <property type="molecule type" value="Genomic_DNA"/>
</dbReference>